<dbReference type="AlphaFoldDB" id="A0A4Q7PMF4"/>
<gene>
    <name evidence="3" type="ORF">EV209_0128</name>
</gene>
<keyword evidence="1" id="KW-0175">Coiled coil</keyword>
<name>A0A4Q7PMF4_9FIRM</name>
<dbReference type="GO" id="GO:0051301">
    <property type="term" value="P:cell division"/>
    <property type="evidence" value="ECO:0007669"/>
    <property type="project" value="UniProtKB-KW"/>
</dbReference>
<organism evidence="3 4">
    <name type="scientific">Cuneatibacter caecimuris</name>
    <dbReference type="NCBI Taxonomy" id="1796618"/>
    <lineage>
        <taxon>Bacteria</taxon>
        <taxon>Bacillati</taxon>
        <taxon>Bacillota</taxon>
        <taxon>Clostridia</taxon>
        <taxon>Lachnospirales</taxon>
        <taxon>Lachnospiraceae</taxon>
        <taxon>Cuneatibacter</taxon>
    </lineage>
</organism>
<proteinExistence type="predicted"/>
<protein>
    <submittedName>
        <fullName evidence="3">Cell division protein ZapA</fullName>
    </submittedName>
</protein>
<feature type="region of interest" description="Disordered" evidence="2">
    <location>
        <begin position="116"/>
        <end position="180"/>
    </location>
</feature>
<sequence length="180" mass="20973">METKNYTEVLIDGKIYTMGGYEEEGYLQRVASYLNARIGELKQQNGFMRLPADLRTIQIYLNLADDYFKARKVAEDASRKLNEQERELYQIKHDLVTAQMKLEQLQRAAEQSSAVAAEQTEYLQDRQEQQTAARTENRQQKQSRNHSRRQGGQYNNNMQKKQYMPSADGKEPEKNNEGGR</sequence>
<evidence type="ECO:0000256" key="1">
    <source>
        <dbReference type="SAM" id="Coils"/>
    </source>
</evidence>
<dbReference type="EMBL" id="SGXF01000001">
    <property type="protein sequence ID" value="RZT02024.1"/>
    <property type="molecule type" value="Genomic_DNA"/>
</dbReference>
<evidence type="ECO:0000256" key="2">
    <source>
        <dbReference type="SAM" id="MobiDB-lite"/>
    </source>
</evidence>
<evidence type="ECO:0000313" key="4">
    <source>
        <dbReference type="Proteomes" id="UP000292927"/>
    </source>
</evidence>
<dbReference type="InterPro" id="IPR036192">
    <property type="entry name" value="Cell_div_ZapA-like_sf"/>
</dbReference>
<dbReference type="SUPFAM" id="SSF102829">
    <property type="entry name" value="Cell division protein ZapA-like"/>
    <property type="match status" value="1"/>
</dbReference>
<feature type="compositionally biased region" description="Basic and acidic residues" evidence="2">
    <location>
        <begin position="168"/>
        <end position="180"/>
    </location>
</feature>
<feature type="coiled-coil region" evidence="1">
    <location>
        <begin position="67"/>
        <end position="115"/>
    </location>
</feature>
<accession>A0A4Q7PMF4</accession>
<keyword evidence="3" id="KW-0131">Cell cycle</keyword>
<evidence type="ECO:0000313" key="3">
    <source>
        <dbReference type="EMBL" id="RZT02024.1"/>
    </source>
</evidence>
<keyword evidence="4" id="KW-1185">Reference proteome</keyword>
<dbReference type="Pfam" id="PF05164">
    <property type="entry name" value="ZapA"/>
    <property type="match status" value="1"/>
</dbReference>
<dbReference type="RefSeq" id="WP_130432047.1">
    <property type="nucleotide sequence ID" value="NZ_SGXF01000001.1"/>
</dbReference>
<dbReference type="InterPro" id="IPR053712">
    <property type="entry name" value="Bac_CellDiv_Activator"/>
</dbReference>
<dbReference type="Proteomes" id="UP000292927">
    <property type="component" value="Unassembled WGS sequence"/>
</dbReference>
<dbReference type="InterPro" id="IPR007838">
    <property type="entry name" value="Cell_div_ZapA-like"/>
</dbReference>
<keyword evidence="3" id="KW-0132">Cell division</keyword>
<comment type="caution">
    <text evidence="3">The sequence shown here is derived from an EMBL/GenBank/DDBJ whole genome shotgun (WGS) entry which is preliminary data.</text>
</comment>
<reference evidence="3 4" key="1">
    <citation type="submission" date="2019-02" db="EMBL/GenBank/DDBJ databases">
        <title>Genomic Encyclopedia of Type Strains, Phase IV (KMG-IV): sequencing the most valuable type-strain genomes for metagenomic binning, comparative biology and taxonomic classification.</title>
        <authorList>
            <person name="Goeker M."/>
        </authorList>
    </citation>
    <scope>NUCLEOTIDE SEQUENCE [LARGE SCALE GENOMIC DNA]</scope>
    <source>
        <strain evidence="3 4">DSM 29486</strain>
    </source>
</reference>
<dbReference type="OrthoDB" id="1826286at2"/>
<dbReference type="Gene3D" id="6.10.250.790">
    <property type="match status" value="1"/>
</dbReference>
<feature type="compositionally biased region" description="Polar residues" evidence="2">
    <location>
        <begin position="150"/>
        <end position="160"/>
    </location>
</feature>